<comment type="caution">
    <text evidence="1">The sequence shown here is derived from an EMBL/GenBank/DDBJ whole genome shotgun (WGS) entry which is preliminary data.</text>
</comment>
<evidence type="ECO:0000313" key="2">
    <source>
        <dbReference type="Proteomes" id="UP001066276"/>
    </source>
</evidence>
<protein>
    <submittedName>
        <fullName evidence="1">Uncharacterized protein</fullName>
    </submittedName>
</protein>
<keyword evidence="2" id="KW-1185">Reference proteome</keyword>
<accession>A0AAV7N650</accession>
<evidence type="ECO:0000313" key="1">
    <source>
        <dbReference type="EMBL" id="KAJ1110939.1"/>
    </source>
</evidence>
<reference evidence="1" key="1">
    <citation type="journal article" date="2022" name="bioRxiv">
        <title>Sequencing and chromosome-scale assembly of the giantPleurodeles waltlgenome.</title>
        <authorList>
            <person name="Brown T."/>
            <person name="Elewa A."/>
            <person name="Iarovenko S."/>
            <person name="Subramanian E."/>
            <person name="Araus A.J."/>
            <person name="Petzold A."/>
            <person name="Susuki M."/>
            <person name="Suzuki K.-i.T."/>
            <person name="Hayashi T."/>
            <person name="Toyoda A."/>
            <person name="Oliveira C."/>
            <person name="Osipova E."/>
            <person name="Leigh N.D."/>
            <person name="Simon A."/>
            <person name="Yun M.H."/>
        </authorList>
    </citation>
    <scope>NUCLEOTIDE SEQUENCE</scope>
    <source>
        <strain evidence="1">20211129_DDA</strain>
        <tissue evidence="1">Liver</tissue>
    </source>
</reference>
<dbReference type="Proteomes" id="UP001066276">
    <property type="component" value="Chromosome 9"/>
</dbReference>
<gene>
    <name evidence="1" type="ORF">NDU88_008285</name>
</gene>
<sequence>MPCVDQPYWGVPFPHPPEPLTLVSGEGMGLCWQDCLEDFEDFMKESQDTDPAQQFIALHNLIGKEVGQIIKELLTDPASSYQEVCEALNRKFLH</sequence>
<name>A0AAV7N650_PLEWA</name>
<organism evidence="1 2">
    <name type="scientific">Pleurodeles waltl</name>
    <name type="common">Iberian ribbed newt</name>
    <dbReference type="NCBI Taxonomy" id="8319"/>
    <lineage>
        <taxon>Eukaryota</taxon>
        <taxon>Metazoa</taxon>
        <taxon>Chordata</taxon>
        <taxon>Craniata</taxon>
        <taxon>Vertebrata</taxon>
        <taxon>Euteleostomi</taxon>
        <taxon>Amphibia</taxon>
        <taxon>Batrachia</taxon>
        <taxon>Caudata</taxon>
        <taxon>Salamandroidea</taxon>
        <taxon>Salamandridae</taxon>
        <taxon>Pleurodelinae</taxon>
        <taxon>Pleurodeles</taxon>
    </lineage>
</organism>
<dbReference type="EMBL" id="JANPWB010000013">
    <property type="protein sequence ID" value="KAJ1110939.1"/>
    <property type="molecule type" value="Genomic_DNA"/>
</dbReference>
<proteinExistence type="predicted"/>
<dbReference type="AlphaFoldDB" id="A0AAV7N650"/>